<gene>
    <name evidence="1" type="ORF">MUK42_31555</name>
</gene>
<protein>
    <submittedName>
        <fullName evidence="1">Zinc finger family protein</fullName>
    </submittedName>
</protein>
<dbReference type="AlphaFoldDB" id="A0A9E7JPD3"/>
<keyword evidence="2" id="KW-1185">Reference proteome</keyword>
<organism evidence="1 2">
    <name type="scientific">Musa troglodytarum</name>
    <name type="common">fe'i banana</name>
    <dbReference type="NCBI Taxonomy" id="320322"/>
    <lineage>
        <taxon>Eukaryota</taxon>
        <taxon>Viridiplantae</taxon>
        <taxon>Streptophyta</taxon>
        <taxon>Embryophyta</taxon>
        <taxon>Tracheophyta</taxon>
        <taxon>Spermatophyta</taxon>
        <taxon>Magnoliopsida</taxon>
        <taxon>Liliopsida</taxon>
        <taxon>Zingiberales</taxon>
        <taxon>Musaceae</taxon>
        <taxon>Musa</taxon>
    </lineage>
</organism>
<proteinExistence type="predicted"/>
<evidence type="ECO:0000313" key="2">
    <source>
        <dbReference type="Proteomes" id="UP001055439"/>
    </source>
</evidence>
<sequence length="75" mass="8422">MKNRSMTDGVLVSMMSQATLLSEEWRHQSYMVALKVKEPLIGSFAPLYAPIDLVTMLDVSQGMIGEKLRMLKCAM</sequence>
<dbReference type="Proteomes" id="UP001055439">
    <property type="component" value="Chromosome 2"/>
</dbReference>
<reference evidence="1" key="1">
    <citation type="submission" date="2022-05" db="EMBL/GenBank/DDBJ databases">
        <title>The Musa troglodytarum L. genome provides insights into the mechanism of non-climacteric behaviour and enrichment of carotenoids.</title>
        <authorList>
            <person name="Wang J."/>
        </authorList>
    </citation>
    <scope>NUCLEOTIDE SEQUENCE</scope>
    <source>
        <tissue evidence="1">Leaf</tissue>
    </source>
</reference>
<dbReference type="EMBL" id="CP097504">
    <property type="protein sequence ID" value="URD87884.1"/>
    <property type="molecule type" value="Genomic_DNA"/>
</dbReference>
<evidence type="ECO:0000313" key="1">
    <source>
        <dbReference type="EMBL" id="URD87884.1"/>
    </source>
</evidence>
<accession>A0A9E7JPD3</accession>
<name>A0A9E7JPD3_9LILI</name>